<sequence length="434" mass="48246">MNISSILGLNARFSLYSYPYNTRKGKKIAGSKLLTKKVLLKVGIATPKVWAIFRKPQGVYCFNWATLPDSFAFKPTRGLGGEGIIVVKKKARDGNGWITTQRKRVTPDDLQLHALDILEGAYNFDGIPDVGFCEEYVPRHKAFRRFAYRGTPDIRIIVFNKIPIIAMLRLPTKESGGRANLHQGAIGVGIDIATGITTHAVHHKESIRFKPGTKRKLHGIKIPFWNQILELAVESGDISGLGYLGVDVIIHPEKGPMILELNSAPGLEIQLANMTGLRRRLERVEGLKINSPEHGVKMGKALFASSLAARVKAEEEGYKTVEIFESVKIRNKRGKKVLVPAKIDTGAKSSSIDIKLAKELGLYDADNILWKRTFKSSLGKQRRPVIQITFWLKGKRIDTTAGVSDRKRLTKPFIVGSNDLTGFLVNPTPIHKNE</sequence>
<dbReference type="GO" id="GO:0009432">
    <property type="term" value="P:SOS response"/>
    <property type="evidence" value="ECO:0007669"/>
    <property type="project" value="TreeGrafter"/>
</dbReference>
<dbReference type="GO" id="GO:0005737">
    <property type="term" value="C:cytoplasm"/>
    <property type="evidence" value="ECO:0007669"/>
    <property type="project" value="TreeGrafter"/>
</dbReference>
<evidence type="ECO:0000313" key="3">
    <source>
        <dbReference type="EMBL" id="OGY12750.1"/>
    </source>
</evidence>
<dbReference type="AlphaFoldDB" id="A0A1G1VBG0"/>
<name>A0A1G1VBG0_9BACT</name>
<gene>
    <name evidence="3" type="ORF">A3A77_00480</name>
</gene>
<protein>
    <recommendedName>
        <fullName evidence="2">ATP-grasp domain-containing protein</fullName>
    </recommendedName>
</protein>
<organism evidence="3 4">
    <name type="scientific">Candidatus Blackburnbacteria bacterium RIFCSPLOWO2_01_FULL_40_20</name>
    <dbReference type="NCBI Taxonomy" id="1797519"/>
    <lineage>
        <taxon>Bacteria</taxon>
        <taxon>Candidatus Blackburniibacteriota</taxon>
    </lineage>
</organism>
<evidence type="ECO:0000256" key="1">
    <source>
        <dbReference type="PROSITE-ProRule" id="PRU00409"/>
    </source>
</evidence>
<dbReference type="PROSITE" id="PS50975">
    <property type="entry name" value="ATP_GRASP"/>
    <property type="match status" value="1"/>
</dbReference>
<dbReference type="Proteomes" id="UP000178659">
    <property type="component" value="Unassembled WGS sequence"/>
</dbReference>
<keyword evidence="1" id="KW-0067">ATP-binding</keyword>
<dbReference type="PANTHER" id="PTHR21621:SF0">
    <property type="entry name" value="BETA-CITRYLGLUTAMATE SYNTHASE B-RELATED"/>
    <property type="match status" value="1"/>
</dbReference>
<dbReference type="InterPro" id="IPR011761">
    <property type="entry name" value="ATP-grasp"/>
</dbReference>
<dbReference type="PANTHER" id="PTHR21621">
    <property type="entry name" value="RIBOSOMAL PROTEIN S6 MODIFICATION PROTEIN"/>
    <property type="match status" value="1"/>
</dbReference>
<feature type="domain" description="ATP-grasp" evidence="2">
    <location>
        <begin position="36"/>
        <end position="288"/>
    </location>
</feature>
<dbReference type="GO" id="GO:0005524">
    <property type="term" value="F:ATP binding"/>
    <property type="evidence" value="ECO:0007669"/>
    <property type="project" value="UniProtKB-UniRule"/>
</dbReference>
<keyword evidence="1" id="KW-0547">Nucleotide-binding</keyword>
<dbReference type="Pfam" id="PF14397">
    <property type="entry name" value="ATPgrasp_ST"/>
    <property type="match status" value="1"/>
</dbReference>
<dbReference type="SUPFAM" id="SSF56059">
    <property type="entry name" value="Glutathione synthetase ATP-binding domain-like"/>
    <property type="match status" value="1"/>
</dbReference>
<dbReference type="InterPro" id="IPR039523">
    <property type="entry name" value="RimK-rel_E_lig_ATP-grasp"/>
</dbReference>
<dbReference type="Gene3D" id="3.30.470.20">
    <property type="entry name" value="ATP-grasp fold, B domain"/>
    <property type="match status" value="1"/>
</dbReference>
<dbReference type="GO" id="GO:0046872">
    <property type="term" value="F:metal ion binding"/>
    <property type="evidence" value="ECO:0007669"/>
    <property type="project" value="InterPro"/>
</dbReference>
<proteinExistence type="predicted"/>
<dbReference type="GO" id="GO:0018169">
    <property type="term" value="F:ribosomal S6-glutamic acid ligase activity"/>
    <property type="evidence" value="ECO:0007669"/>
    <property type="project" value="TreeGrafter"/>
</dbReference>
<reference evidence="3 4" key="1">
    <citation type="journal article" date="2016" name="Nat. Commun.">
        <title>Thousands of microbial genomes shed light on interconnected biogeochemical processes in an aquifer system.</title>
        <authorList>
            <person name="Anantharaman K."/>
            <person name="Brown C.T."/>
            <person name="Hug L.A."/>
            <person name="Sharon I."/>
            <person name="Castelle C.J."/>
            <person name="Probst A.J."/>
            <person name="Thomas B.C."/>
            <person name="Singh A."/>
            <person name="Wilkins M.J."/>
            <person name="Karaoz U."/>
            <person name="Brodie E.L."/>
            <person name="Williams K.H."/>
            <person name="Hubbard S.S."/>
            <person name="Banfield J.F."/>
        </authorList>
    </citation>
    <scope>NUCLEOTIDE SEQUENCE [LARGE SCALE GENOMIC DNA]</scope>
</reference>
<dbReference type="InterPro" id="IPR021109">
    <property type="entry name" value="Peptidase_aspartic_dom_sf"/>
</dbReference>
<dbReference type="Gene3D" id="2.40.70.10">
    <property type="entry name" value="Acid Proteases"/>
    <property type="match status" value="1"/>
</dbReference>
<comment type="caution">
    <text evidence="3">The sequence shown here is derived from an EMBL/GenBank/DDBJ whole genome shotgun (WGS) entry which is preliminary data.</text>
</comment>
<dbReference type="EMBL" id="MHCC01000025">
    <property type="protein sequence ID" value="OGY12750.1"/>
    <property type="molecule type" value="Genomic_DNA"/>
</dbReference>
<dbReference type="SUPFAM" id="SSF50630">
    <property type="entry name" value="Acid proteases"/>
    <property type="match status" value="1"/>
</dbReference>
<evidence type="ECO:0000313" key="4">
    <source>
        <dbReference type="Proteomes" id="UP000178659"/>
    </source>
</evidence>
<evidence type="ECO:0000259" key="2">
    <source>
        <dbReference type="PROSITE" id="PS50975"/>
    </source>
</evidence>
<accession>A0A1G1VBG0</accession>